<evidence type="ECO:0000256" key="3">
    <source>
        <dbReference type="ARBA" id="ARBA00023315"/>
    </source>
</evidence>
<comment type="caution">
    <text evidence="5">The sequence shown here is derived from an EMBL/GenBank/DDBJ whole genome shotgun (WGS) entry which is preliminary data.</text>
</comment>
<reference evidence="5" key="1">
    <citation type="submission" date="2022-07" db="EMBL/GenBank/DDBJ databases">
        <title>Chromosome-level genome of Muraenolepis orangiensis.</title>
        <authorList>
            <person name="Kim J."/>
        </authorList>
    </citation>
    <scope>NUCLEOTIDE SEQUENCE</scope>
    <source>
        <strain evidence="5">KU_S4_2022</strain>
        <tissue evidence="5">Muscle</tissue>
    </source>
</reference>
<keyword evidence="6" id="KW-1185">Reference proteome</keyword>
<dbReference type="GO" id="GO:0004060">
    <property type="term" value="F:arylamine N-acetyltransferase activity"/>
    <property type="evidence" value="ECO:0007669"/>
    <property type="project" value="UniProtKB-EC"/>
</dbReference>
<protein>
    <recommendedName>
        <fullName evidence="2">arylamine N-acetyltransferase</fullName>
        <ecNumber evidence="2">2.3.1.5</ecNumber>
    </recommendedName>
</protein>
<dbReference type="InterPro" id="IPR001447">
    <property type="entry name" value="Arylamine_N-AcTrfase"/>
</dbReference>
<dbReference type="AlphaFoldDB" id="A0A9Q0ETS2"/>
<evidence type="ECO:0000256" key="1">
    <source>
        <dbReference type="ARBA" id="ARBA00006547"/>
    </source>
</evidence>
<organism evidence="5 6">
    <name type="scientific">Muraenolepis orangiensis</name>
    <name type="common">Patagonian moray cod</name>
    <dbReference type="NCBI Taxonomy" id="630683"/>
    <lineage>
        <taxon>Eukaryota</taxon>
        <taxon>Metazoa</taxon>
        <taxon>Chordata</taxon>
        <taxon>Craniata</taxon>
        <taxon>Vertebrata</taxon>
        <taxon>Euteleostomi</taxon>
        <taxon>Actinopterygii</taxon>
        <taxon>Neopterygii</taxon>
        <taxon>Teleostei</taxon>
        <taxon>Neoteleostei</taxon>
        <taxon>Acanthomorphata</taxon>
        <taxon>Zeiogadaria</taxon>
        <taxon>Gadariae</taxon>
        <taxon>Gadiformes</taxon>
        <taxon>Muraenolepidoidei</taxon>
        <taxon>Muraenolepididae</taxon>
        <taxon>Muraenolepis</taxon>
    </lineage>
</organism>
<evidence type="ECO:0000256" key="2">
    <source>
        <dbReference type="ARBA" id="ARBA00012701"/>
    </source>
</evidence>
<dbReference type="EC" id="2.3.1.5" evidence="2"/>
<evidence type="ECO:0000256" key="4">
    <source>
        <dbReference type="RuleBase" id="RU003452"/>
    </source>
</evidence>
<evidence type="ECO:0000313" key="6">
    <source>
        <dbReference type="Proteomes" id="UP001148018"/>
    </source>
</evidence>
<accession>A0A9Q0ETS2</accession>
<dbReference type="Pfam" id="PF00797">
    <property type="entry name" value="Acetyltransf_2"/>
    <property type="match status" value="1"/>
</dbReference>
<proteinExistence type="inferred from homology"/>
<evidence type="ECO:0000313" key="5">
    <source>
        <dbReference type="EMBL" id="KAJ3611525.1"/>
    </source>
</evidence>
<dbReference type="Gene3D" id="3.30.2140.20">
    <property type="match status" value="1"/>
</dbReference>
<dbReference type="PRINTS" id="PR01543">
    <property type="entry name" value="ANATRNSFRASE"/>
</dbReference>
<comment type="similarity">
    <text evidence="1 4">Belongs to the arylamine N-acetyltransferase family.</text>
</comment>
<name>A0A9Q0ETS2_9TELE</name>
<dbReference type="SUPFAM" id="SSF54001">
    <property type="entry name" value="Cysteine proteinases"/>
    <property type="match status" value="1"/>
</dbReference>
<dbReference type="OrthoDB" id="10260017at2759"/>
<dbReference type="InterPro" id="IPR053710">
    <property type="entry name" value="Arylamine_NAT_domain_sf"/>
</dbReference>
<dbReference type="PANTHER" id="PTHR11786">
    <property type="entry name" value="N-HYDROXYARYLAMINE O-ACETYLTRANSFERASE"/>
    <property type="match status" value="1"/>
</dbReference>
<gene>
    <name evidence="5" type="ORF">NHX12_021540</name>
</gene>
<dbReference type="Proteomes" id="UP001148018">
    <property type="component" value="Unassembled WGS sequence"/>
</dbReference>
<keyword evidence="3 4" id="KW-0012">Acyltransferase</keyword>
<dbReference type="EMBL" id="JANIIK010000037">
    <property type="protein sequence ID" value="KAJ3611525.1"/>
    <property type="molecule type" value="Genomic_DNA"/>
</dbReference>
<sequence length="286" mass="32047">MDIRKYLQRIGVPPPAPPGPSWDALRALHRGHLLSVPFENLALHCEEGGRLLSPADLQGVYDKIVTRRRGGLCYENNGLFSWLLSALHFEVTLLSAQVKNSLTGRYGPPFDHLLSMVRLGGRRWLCDVGFGGAGFRDPLSLEAEEGEPQRQGHRVYRVRKDRDTRFVEWLGEGDEAGEWVALYKFTLDPRQREDFAEMCDYHQSSPSSLFFCKSVCTMGTPNGRLTYMGHTLTTTTFPTATSALTTTARTLEEEDIPLVLETHFGVVLTSPLVPKNQDILPPSVVY</sequence>
<keyword evidence="4" id="KW-0808">Transferase</keyword>
<dbReference type="InterPro" id="IPR038765">
    <property type="entry name" value="Papain-like_cys_pep_sf"/>
</dbReference>
<dbReference type="PANTHER" id="PTHR11786:SF3">
    <property type="entry name" value="ARYLAMINE N-ACETYLTRANSFERASE"/>
    <property type="match status" value="1"/>
</dbReference>